<comment type="caution">
    <text evidence="4">The sequence shown here is derived from an EMBL/GenBank/DDBJ whole genome shotgun (WGS) entry which is preliminary data.</text>
</comment>
<evidence type="ECO:0000313" key="5">
    <source>
        <dbReference type="Proteomes" id="UP000663823"/>
    </source>
</evidence>
<comment type="catalytic activity">
    <reaction evidence="1">
        <text>RNA(n) + a ribonucleoside 5'-triphosphate = RNA(n+1) + diphosphate</text>
        <dbReference type="Rhea" id="RHEA:21248"/>
        <dbReference type="Rhea" id="RHEA-COMP:14527"/>
        <dbReference type="Rhea" id="RHEA-COMP:17342"/>
        <dbReference type="ChEBI" id="CHEBI:33019"/>
        <dbReference type="ChEBI" id="CHEBI:61557"/>
        <dbReference type="ChEBI" id="CHEBI:140395"/>
        <dbReference type="EC" id="2.7.7.48"/>
    </reaction>
</comment>
<dbReference type="EMBL" id="CAJOAX010050812">
    <property type="protein sequence ID" value="CAF4312675.1"/>
    <property type="molecule type" value="Genomic_DNA"/>
</dbReference>
<gene>
    <name evidence="4" type="ORF">OTI717_LOCUS42395</name>
</gene>
<proteinExistence type="inferred from homology"/>
<comment type="similarity">
    <text evidence="1">Belongs to the RdRP family.</text>
</comment>
<dbReference type="InterPro" id="IPR007855">
    <property type="entry name" value="RDRP"/>
</dbReference>
<keyword evidence="1" id="KW-0548">Nucleotidyltransferase</keyword>
<accession>A0A820IPR0</accession>
<dbReference type="PANTHER" id="PTHR23079">
    <property type="entry name" value="RNA-DEPENDENT RNA POLYMERASE"/>
    <property type="match status" value="1"/>
</dbReference>
<protein>
    <recommendedName>
        <fullName evidence="1">RNA-dependent RNA polymerase</fullName>
        <ecNumber evidence="1">2.7.7.48</ecNumber>
    </recommendedName>
</protein>
<dbReference type="Proteomes" id="UP000663823">
    <property type="component" value="Unassembled WGS sequence"/>
</dbReference>
<feature type="domain" description="RDRP core" evidence="3">
    <location>
        <begin position="3"/>
        <end position="88"/>
    </location>
</feature>
<reference evidence="4" key="1">
    <citation type="submission" date="2021-02" db="EMBL/GenBank/DDBJ databases">
        <authorList>
            <person name="Nowell W R."/>
        </authorList>
    </citation>
    <scope>NUCLEOTIDE SEQUENCE</scope>
</reference>
<feature type="non-terminal residue" evidence="4">
    <location>
        <position position="1"/>
    </location>
</feature>
<evidence type="ECO:0000259" key="3">
    <source>
        <dbReference type="Pfam" id="PF05183"/>
    </source>
</evidence>
<evidence type="ECO:0000256" key="1">
    <source>
        <dbReference type="RuleBase" id="RU363098"/>
    </source>
</evidence>
<dbReference type="GO" id="GO:0003968">
    <property type="term" value="F:RNA-directed RNA polymerase activity"/>
    <property type="evidence" value="ECO:0007669"/>
    <property type="project" value="UniProtKB-KW"/>
</dbReference>
<organism evidence="4 5">
    <name type="scientific">Rotaria sordida</name>
    <dbReference type="NCBI Taxonomy" id="392033"/>
    <lineage>
        <taxon>Eukaryota</taxon>
        <taxon>Metazoa</taxon>
        <taxon>Spiralia</taxon>
        <taxon>Gnathifera</taxon>
        <taxon>Rotifera</taxon>
        <taxon>Eurotatoria</taxon>
        <taxon>Bdelloidea</taxon>
        <taxon>Philodinida</taxon>
        <taxon>Philodinidae</taxon>
        <taxon>Rotaria</taxon>
    </lineage>
</organism>
<feature type="region of interest" description="Disordered" evidence="2">
    <location>
        <begin position="87"/>
        <end position="109"/>
    </location>
</feature>
<dbReference type="Pfam" id="PF05183">
    <property type="entry name" value="RdRP"/>
    <property type="match status" value="1"/>
</dbReference>
<evidence type="ECO:0000313" key="4">
    <source>
        <dbReference type="EMBL" id="CAF4312675.1"/>
    </source>
</evidence>
<dbReference type="GO" id="GO:0030422">
    <property type="term" value="P:siRNA processing"/>
    <property type="evidence" value="ECO:0007669"/>
    <property type="project" value="TreeGrafter"/>
</dbReference>
<keyword evidence="1" id="KW-0694">RNA-binding</keyword>
<dbReference type="EC" id="2.7.7.48" evidence="1"/>
<keyword evidence="1" id="KW-0808">Transferase</keyword>
<feature type="compositionally biased region" description="Polar residues" evidence="2">
    <location>
        <begin position="93"/>
        <end position="109"/>
    </location>
</feature>
<evidence type="ECO:0000256" key="2">
    <source>
        <dbReference type="SAM" id="MobiDB-lite"/>
    </source>
</evidence>
<dbReference type="InterPro" id="IPR057596">
    <property type="entry name" value="RDRP_core"/>
</dbReference>
<keyword evidence="1" id="KW-0696">RNA-directed RNA polymerase</keyword>
<dbReference type="PANTHER" id="PTHR23079:SF55">
    <property type="entry name" value="RNA-DIRECTED RNA POLYMERASE"/>
    <property type="match status" value="1"/>
</dbReference>
<sequence length="109" mass="12490">MNKPMDYNSTAKAKESEFITRKEMISHFANAQKNNQSGIIDHYYNYWANLLGVNSTQCRRLAELFSEAVDAPKTGQRIRIPAELKPSRKEKQQLNNETTSIETTQGCHI</sequence>
<name>A0A820IPR0_9BILA</name>
<dbReference type="GO" id="GO:0031380">
    <property type="term" value="C:nuclear RNA-directed RNA polymerase complex"/>
    <property type="evidence" value="ECO:0007669"/>
    <property type="project" value="TreeGrafter"/>
</dbReference>
<dbReference type="AlphaFoldDB" id="A0A820IPR0"/>
<dbReference type="GO" id="GO:0003723">
    <property type="term" value="F:RNA binding"/>
    <property type="evidence" value="ECO:0007669"/>
    <property type="project" value="UniProtKB-KW"/>
</dbReference>